<dbReference type="AlphaFoldDB" id="A0A368QQJ4"/>
<gene>
    <name evidence="1" type="ORF">SETIT_4G022200v2</name>
</gene>
<proteinExistence type="predicted"/>
<dbReference type="OrthoDB" id="695752at2759"/>
<accession>A0A368QQJ4</accession>
<reference evidence="1" key="2">
    <citation type="submission" date="2015-07" db="EMBL/GenBank/DDBJ databases">
        <authorList>
            <person name="Noorani M."/>
        </authorList>
    </citation>
    <scope>NUCLEOTIDE SEQUENCE</scope>
    <source>
        <strain evidence="1">Yugu1</strain>
    </source>
</reference>
<dbReference type="EMBL" id="CM003531">
    <property type="protein sequence ID" value="RCV20018.1"/>
    <property type="molecule type" value="Genomic_DNA"/>
</dbReference>
<reference evidence="1" key="1">
    <citation type="journal article" date="2012" name="Nat. Biotechnol.">
        <title>Reference genome sequence of the model plant Setaria.</title>
        <authorList>
            <person name="Bennetzen J.L."/>
            <person name="Schmutz J."/>
            <person name="Wang H."/>
            <person name="Percifield R."/>
            <person name="Hawkins J."/>
            <person name="Pontaroli A.C."/>
            <person name="Estep M."/>
            <person name="Feng L."/>
            <person name="Vaughn J.N."/>
            <person name="Grimwood J."/>
            <person name="Jenkins J."/>
            <person name="Barry K."/>
            <person name="Lindquist E."/>
            <person name="Hellsten U."/>
            <person name="Deshpande S."/>
            <person name="Wang X."/>
            <person name="Wu X."/>
            <person name="Mitros T."/>
            <person name="Triplett J."/>
            <person name="Yang X."/>
            <person name="Ye C.Y."/>
            <person name="Mauro-Herrera M."/>
            <person name="Wang L."/>
            <person name="Li P."/>
            <person name="Sharma M."/>
            <person name="Sharma R."/>
            <person name="Ronald P.C."/>
            <person name="Panaud O."/>
            <person name="Kellogg E.A."/>
            <person name="Brutnell T.P."/>
            <person name="Doust A.N."/>
            <person name="Tuskan G.A."/>
            <person name="Rokhsar D."/>
            <person name="Devos K.M."/>
        </authorList>
    </citation>
    <scope>NUCLEOTIDE SEQUENCE [LARGE SCALE GENOMIC DNA]</scope>
    <source>
        <strain evidence="1">Yugu1</strain>
    </source>
</reference>
<sequence length="80" mass="9555">MLCEYYVCKFLRNNGRYRTNPEDMSTINSNYSKVEDKQIDNICTDMARFILREICHEDGTFFDKDGVLIEDECSNLRRWA</sequence>
<name>A0A368QQJ4_SETIT</name>
<organism evidence="1">
    <name type="scientific">Setaria italica</name>
    <name type="common">Foxtail millet</name>
    <name type="synonym">Panicum italicum</name>
    <dbReference type="NCBI Taxonomy" id="4555"/>
    <lineage>
        <taxon>Eukaryota</taxon>
        <taxon>Viridiplantae</taxon>
        <taxon>Streptophyta</taxon>
        <taxon>Embryophyta</taxon>
        <taxon>Tracheophyta</taxon>
        <taxon>Spermatophyta</taxon>
        <taxon>Magnoliopsida</taxon>
        <taxon>Liliopsida</taxon>
        <taxon>Poales</taxon>
        <taxon>Poaceae</taxon>
        <taxon>PACMAD clade</taxon>
        <taxon>Panicoideae</taxon>
        <taxon>Panicodae</taxon>
        <taxon>Paniceae</taxon>
        <taxon>Cenchrinae</taxon>
        <taxon>Setaria</taxon>
    </lineage>
</organism>
<protein>
    <submittedName>
        <fullName evidence="1">Uncharacterized protein</fullName>
    </submittedName>
</protein>
<evidence type="ECO:0000313" key="1">
    <source>
        <dbReference type="EMBL" id="RCV20018.1"/>
    </source>
</evidence>